<keyword evidence="1" id="KW-1185">Reference proteome</keyword>
<reference evidence="2" key="1">
    <citation type="submission" date="2022-11" db="UniProtKB">
        <authorList>
            <consortium name="WormBaseParasite"/>
        </authorList>
    </citation>
    <scope>IDENTIFICATION</scope>
</reference>
<dbReference type="Proteomes" id="UP000887581">
    <property type="component" value="Unplaced"/>
</dbReference>
<evidence type="ECO:0000313" key="1">
    <source>
        <dbReference type="Proteomes" id="UP000887581"/>
    </source>
</evidence>
<evidence type="ECO:0000313" key="2">
    <source>
        <dbReference type="WBParaSite" id="sdigi.contig167.g5548.t1"/>
    </source>
</evidence>
<name>A0A915PNY5_9BILA</name>
<proteinExistence type="predicted"/>
<accession>A0A915PNY5</accession>
<protein>
    <submittedName>
        <fullName evidence="2">TAZ-type domain-containing protein</fullName>
    </submittedName>
</protein>
<dbReference type="AlphaFoldDB" id="A0A915PNY5"/>
<dbReference type="WBParaSite" id="sdigi.contig167.g5548.t1">
    <property type="protein sequence ID" value="sdigi.contig167.g5548.t1"/>
    <property type="gene ID" value="sdigi.contig167.g5548"/>
</dbReference>
<sequence>MKLEEIVDDKRANRTVICPYSEDNRNHHVVPVCDMLLHLAKCRRLYYKRCGVKMELKRCKYNGCHYIPGPEVMLHELTCHSRRMYEECKQKMQYPPIPVETIRSSANSNIEKQELNGDIDLMVFD</sequence>
<organism evidence="1 2">
    <name type="scientific">Setaria digitata</name>
    <dbReference type="NCBI Taxonomy" id="48799"/>
    <lineage>
        <taxon>Eukaryota</taxon>
        <taxon>Metazoa</taxon>
        <taxon>Ecdysozoa</taxon>
        <taxon>Nematoda</taxon>
        <taxon>Chromadorea</taxon>
        <taxon>Rhabditida</taxon>
        <taxon>Spirurina</taxon>
        <taxon>Spiruromorpha</taxon>
        <taxon>Filarioidea</taxon>
        <taxon>Setariidae</taxon>
        <taxon>Setaria</taxon>
    </lineage>
</organism>